<reference evidence="13 14" key="1">
    <citation type="submission" date="2019-09" db="EMBL/GenBank/DDBJ databases">
        <authorList>
            <person name="Chandra G."/>
            <person name="Truman W A."/>
        </authorList>
    </citation>
    <scope>NUCLEOTIDE SEQUENCE [LARGE SCALE GENOMIC DNA]</scope>
    <source>
        <strain evidence="13">PS854</strain>
    </source>
</reference>
<evidence type="ECO:0000313" key="14">
    <source>
        <dbReference type="Proteomes" id="UP000327111"/>
    </source>
</evidence>
<keyword evidence="8 11" id="KW-0472">Membrane</keyword>
<dbReference type="InterPro" id="IPR002416">
    <property type="entry name" value="T2SS_protein-GspH"/>
</dbReference>
<keyword evidence="6 11" id="KW-0812">Transmembrane</keyword>
<accession>A0A5E7NRM0</accession>
<feature type="transmembrane region" description="Helical" evidence="11">
    <location>
        <begin position="7"/>
        <end position="30"/>
    </location>
</feature>
<evidence type="ECO:0000256" key="2">
    <source>
        <dbReference type="ARBA" id="ARBA00021549"/>
    </source>
</evidence>
<dbReference type="Proteomes" id="UP000327111">
    <property type="component" value="Unassembled WGS sequence"/>
</dbReference>
<dbReference type="AlphaFoldDB" id="A0A5E7NRM0"/>
<dbReference type="InterPro" id="IPR022346">
    <property type="entry name" value="T2SS_GspH"/>
</dbReference>
<sequence length="155" mass="17280">MRRSCRGFTLLELMIVIVLIGVLAGMVSFATGMNPAQQARREADALAGMIRQLRERAVIDGQEYGVRLSADGYRAMRLDVRGWEAVTTVYRWPDHLRLRLKQDGYSVSLGADEGPPQLLMLSSDETSTFTLTFEARDRIWSRLSSDGVGEVVIDG</sequence>
<evidence type="ECO:0000256" key="11">
    <source>
        <dbReference type="SAM" id="Phobius"/>
    </source>
</evidence>
<dbReference type="Pfam" id="PF07963">
    <property type="entry name" value="N_methyl"/>
    <property type="match status" value="1"/>
</dbReference>
<evidence type="ECO:0000256" key="1">
    <source>
        <dbReference type="ARBA" id="ARBA00004377"/>
    </source>
</evidence>
<dbReference type="Pfam" id="PF12019">
    <property type="entry name" value="GspH"/>
    <property type="match status" value="1"/>
</dbReference>
<protein>
    <recommendedName>
        <fullName evidence="2">Type II secretion system protein H</fullName>
    </recommendedName>
    <alternativeName>
        <fullName evidence="10">General secretion pathway protein H</fullName>
    </alternativeName>
</protein>
<keyword evidence="7 11" id="KW-1133">Transmembrane helix</keyword>
<dbReference type="Gene3D" id="3.55.40.10">
    <property type="entry name" value="minor pseudopilin epsh domain"/>
    <property type="match status" value="1"/>
</dbReference>
<comment type="similarity">
    <text evidence="9">Belongs to the GSP H family.</text>
</comment>
<dbReference type="SUPFAM" id="SSF54523">
    <property type="entry name" value="Pili subunits"/>
    <property type="match status" value="1"/>
</dbReference>
<dbReference type="NCBIfam" id="TIGR02532">
    <property type="entry name" value="IV_pilin_GFxxxE"/>
    <property type="match status" value="1"/>
</dbReference>
<dbReference type="RefSeq" id="WP_150735566.1">
    <property type="nucleotide sequence ID" value="NZ_CABVIF010000011.1"/>
</dbReference>
<dbReference type="GO" id="GO:0015628">
    <property type="term" value="P:protein secretion by the type II secretion system"/>
    <property type="evidence" value="ECO:0007669"/>
    <property type="project" value="InterPro"/>
</dbReference>
<organism evidence="13 14">
    <name type="scientific">Pseudomonas fluorescens</name>
    <dbReference type="NCBI Taxonomy" id="294"/>
    <lineage>
        <taxon>Bacteria</taxon>
        <taxon>Pseudomonadati</taxon>
        <taxon>Pseudomonadota</taxon>
        <taxon>Gammaproteobacteria</taxon>
        <taxon>Pseudomonadales</taxon>
        <taxon>Pseudomonadaceae</taxon>
        <taxon>Pseudomonas</taxon>
    </lineage>
</organism>
<evidence type="ECO:0000256" key="5">
    <source>
        <dbReference type="ARBA" id="ARBA00022519"/>
    </source>
</evidence>
<gene>
    <name evidence="13" type="ORF">PS854_04722</name>
</gene>
<evidence type="ECO:0000256" key="8">
    <source>
        <dbReference type="ARBA" id="ARBA00023136"/>
    </source>
</evidence>
<evidence type="ECO:0000259" key="12">
    <source>
        <dbReference type="Pfam" id="PF12019"/>
    </source>
</evidence>
<dbReference type="NCBIfam" id="TIGR01708">
    <property type="entry name" value="typeII_sec_gspH"/>
    <property type="match status" value="1"/>
</dbReference>
<feature type="domain" description="General secretion pathway GspH" evidence="12">
    <location>
        <begin position="42"/>
        <end position="136"/>
    </location>
</feature>
<dbReference type="EMBL" id="CABVIF010000011">
    <property type="protein sequence ID" value="VVP39020.1"/>
    <property type="molecule type" value="Genomic_DNA"/>
</dbReference>
<dbReference type="InterPro" id="IPR049875">
    <property type="entry name" value="TypeII_GspH"/>
</dbReference>
<comment type="subcellular location">
    <subcellularLocation>
        <location evidence="1">Cell inner membrane</location>
        <topology evidence="1">Single-pass membrane protein</topology>
    </subcellularLocation>
</comment>
<dbReference type="GO" id="GO:0005886">
    <property type="term" value="C:plasma membrane"/>
    <property type="evidence" value="ECO:0007669"/>
    <property type="project" value="UniProtKB-SubCell"/>
</dbReference>
<dbReference type="PRINTS" id="PR00885">
    <property type="entry name" value="BCTERIALGSPH"/>
</dbReference>
<evidence type="ECO:0000256" key="4">
    <source>
        <dbReference type="ARBA" id="ARBA00022481"/>
    </source>
</evidence>
<dbReference type="InterPro" id="IPR012902">
    <property type="entry name" value="N_methyl_site"/>
</dbReference>
<dbReference type="PROSITE" id="PS00409">
    <property type="entry name" value="PROKAR_NTER_METHYL"/>
    <property type="match status" value="1"/>
</dbReference>
<keyword evidence="5" id="KW-0997">Cell inner membrane</keyword>
<keyword evidence="3" id="KW-1003">Cell membrane</keyword>
<evidence type="ECO:0000313" key="13">
    <source>
        <dbReference type="EMBL" id="VVP39020.1"/>
    </source>
</evidence>
<evidence type="ECO:0000256" key="6">
    <source>
        <dbReference type="ARBA" id="ARBA00022692"/>
    </source>
</evidence>
<keyword evidence="4" id="KW-0488">Methylation</keyword>
<evidence type="ECO:0000256" key="7">
    <source>
        <dbReference type="ARBA" id="ARBA00022989"/>
    </source>
</evidence>
<evidence type="ECO:0000256" key="10">
    <source>
        <dbReference type="ARBA" id="ARBA00030775"/>
    </source>
</evidence>
<proteinExistence type="inferred from homology"/>
<dbReference type="GO" id="GO:0015627">
    <property type="term" value="C:type II protein secretion system complex"/>
    <property type="evidence" value="ECO:0007669"/>
    <property type="project" value="InterPro"/>
</dbReference>
<name>A0A5E7NRM0_PSEFL</name>
<dbReference type="InterPro" id="IPR045584">
    <property type="entry name" value="Pilin-like"/>
</dbReference>
<evidence type="ECO:0000256" key="9">
    <source>
        <dbReference type="ARBA" id="ARBA00025772"/>
    </source>
</evidence>
<evidence type="ECO:0000256" key="3">
    <source>
        <dbReference type="ARBA" id="ARBA00022475"/>
    </source>
</evidence>